<name>A0A9D5UB69_9CELL</name>
<accession>A0A9D5UB69</accession>
<evidence type="ECO:0000256" key="5">
    <source>
        <dbReference type="ARBA" id="ARBA00023284"/>
    </source>
</evidence>
<dbReference type="InterPro" id="IPR013766">
    <property type="entry name" value="Thioredoxin_domain"/>
</dbReference>
<comment type="subcellular location">
    <subcellularLocation>
        <location evidence="1">Cell envelope</location>
    </subcellularLocation>
</comment>
<evidence type="ECO:0000256" key="1">
    <source>
        <dbReference type="ARBA" id="ARBA00004196"/>
    </source>
</evidence>
<dbReference type="PANTHER" id="PTHR42852">
    <property type="entry name" value="THIOL:DISULFIDE INTERCHANGE PROTEIN DSBE"/>
    <property type="match status" value="1"/>
</dbReference>
<dbReference type="GO" id="GO:0017004">
    <property type="term" value="P:cytochrome complex assembly"/>
    <property type="evidence" value="ECO:0007669"/>
    <property type="project" value="UniProtKB-KW"/>
</dbReference>
<evidence type="ECO:0000256" key="3">
    <source>
        <dbReference type="ARBA" id="ARBA00022968"/>
    </source>
</evidence>
<dbReference type="Gene3D" id="3.40.30.10">
    <property type="entry name" value="Glutaredoxin"/>
    <property type="match status" value="1"/>
</dbReference>
<keyword evidence="3" id="KW-0735">Signal-anchor</keyword>
<proteinExistence type="predicted"/>
<dbReference type="GO" id="GO:0016491">
    <property type="term" value="F:oxidoreductase activity"/>
    <property type="evidence" value="ECO:0007669"/>
    <property type="project" value="InterPro"/>
</dbReference>
<dbReference type="GO" id="GO:0016209">
    <property type="term" value="F:antioxidant activity"/>
    <property type="evidence" value="ECO:0007669"/>
    <property type="project" value="InterPro"/>
</dbReference>
<keyword evidence="3" id="KW-0812">Transmembrane</keyword>
<keyword evidence="5" id="KW-0676">Redox-active center</keyword>
<sequence>MIHPFRARDGRALAHGRRSAGTLTLGTAALVALGLVLTGCSQESGATSPDDVVGQGYVSGDGSVKTWEVSDRDEPVALTGTDFEGGAVDTTEWLGDVVVINTWYASCAPCRAEAPDLVALANDRGPEGVHVLGINSTDDAGAALAFERTFEVPYPSIEDTRGEAIAALEGSVPLQAVPTTVVLDREGRVAARVIGRAEGSTLGAIVDDLLAESA</sequence>
<dbReference type="CDD" id="cd02966">
    <property type="entry name" value="TlpA_like_family"/>
    <property type="match status" value="1"/>
</dbReference>
<dbReference type="InterPro" id="IPR000866">
    <property type="entry name" value="AhpC/TSA"/>
</dbReference>
<evidence type="ECO:0000313" key="7">
    <source>
        <dbReference type="EMBL" id="MBE7701883.1"/>
    </source>
</evidence>
<reference evidence="7 8" key="1">
    <citation type="submission" date="2020-08" db="EMBL/GenBank/DDBJ databases">
        <title>A Genomic Blueprint of the Chicken Gut Microbiome.</title>
        <authorList>
            <person name="Gilroy R."/>
            <person name="Ravi A."/>
            <person name="Getino M."/>
            <person name="Pursley I."/>
            <person name="Horton D.L."/>
            <person name="Alikhan N.-F."/>
            <person name="Baker D."/>
            <person name="Gharbi K."/>
            <person name="Hall N."/>
            <person name="Watson M."/>
            <person name="Adriaenssens E.M."/>
            <person name="Foster-Nyarko E."/>
            <person name="Jarju S."/>
            <person name="Secka A."/>
            <person name="Antonio M."/>
            <person name="Oren A."/>
            <person name="Chaudhuri R."/>
            <person name="La Ragione R.M."/>
            <person name="Hildebrand F."/>
            <person name="Pallen M.J."/>
        </authorList>
    </citation>
    <scope>NUCLEOTIDE SEQUENCE [LARGE SCALE GENOMIC DNA]</scope>
    <source>
        <strain evidence="7 8">Sa1BUA8</strain>
    </source>
</reference>
<organism evidence="7 8">
    <name type="scientific">Oerskovia douganii</name>
    <dbReference type="NCBI Taxonomy" id="2762210"/>
    <lineage>
        <taxon>Bacteria</taxon>
        <taxon>Bacillati</taxon>
        <taxon>Actinomycetota</taxon>
        <taxon>Actinomycetes</taxon>
        <taxon>Micrococcales</taxon>
        <taxon>Cellulomonadaceae</taxon>
        <taxon>Oerskovia</taxon>
    </lineage>
</organism>
<evidence type="ECO:0000256" key="4">
    <source>
        <dbReference type="ARBA" id="ARBA00023157"/>
    </source>
</evidence>
<comment type="caution">
    <text evidence="7">The sequence shown here is derived from an EMBL/GenBank/DDBJ whole genome shotgun (WGS) entry which is preliminary data.</text>
</comment>
<gene>
    <name evidence="7" type="ORF">H9623_16440</name>
</gene>
<dbReference type="Proteomes" id="UP000822993">
    <property type="component" value="Unassembled WGS sequence"/>
</dbReference>
<dbReference type="AlphaFoldDB" id="A0A9D5UB69"/>
<keyword evidence="2" id="KW-0201">Cytochrome c-type biogenesis</keyword>
<dbReference type="GO" id="GO:0030313">
    <property type="term" value="C:cell envelope"/>
    <property type="evidence" value="ECO:0007669"/>
    <property type="project" value="UniProtKB-SubCell"/>
</dbReference>
<dbReference type="RefSeq" id="WP_193721098.1">
    <property type="nucleotide sequence ID" value="NZ_JACSPN010000027.1"/>
</dbReference>
<dbReference type="PROSITE" id="PS51352">
    <property type="entry name" value="THIOREDOXIN_2"/>
    <property type="match status" value="1"/>
</dbReference>
<feature type="domain" description="Thioredoxin" evidence="6">
    <location>
        <begin position="42"/>
        <end position="211"/>
    </location>
</feature>
<dbReference type="Pfam" id="PF00578">
    <property type="entry name" value="AhpC-TSA"/>
    <property type="match status" value="1"/>
</dbReference>
<evidence type="ECO:0000259" key="6">
    <source>
        <dbReference type="PROSITE" id="PS51352"/>
    </source>
</evidence>
<keyword evidence="8" id="KW-1185">Reference proteome</keyword>
<dbReference type="SUPFAM" id="SSF52833">
    <property type="entry name" value="Thioredoxin-like"/>
    <property type="match status" value="1"/>
</dbReference>
<dbReference type="PANTHER" id="PTHR42852:SF6">
    <property type="entry name" value="THIOL:DISULFIDE INTERCHANGE PROTEIN DSBE"/>
    <property type="match status" value="1"/>
</dbReference>
<evidence type="ECO:0000256" key="2">
    <source>
        <dbReference type="ARBA" id="ARBA00022748"/>
    </source>
</evidence>
<dbReference type="EMBL" id="JACSPN010000027">
    <property type="protein sequence ID" value="MBE7701883.1"/>
    <property type="molecule type" value="Genomic_DNA"/>
</dbReference>
<dbReference type="InterPro" id="IPR050553">
    <property type="entry name" value="Thioredoxin_ResA/DsbE_sf"/>
</dbReference>
<keyword evidence="4" id="KW-1015">Disulfide bond</keyword>
<protein>
    <submittedName>
        <fullName evidence="7">TlpA family protein disulfide reductase</fullName>
    </submittedName>
</protein>
<evidence type="ECO:0000313" key="8">
    <source>
        <dbReference type="Proteomes" id="UP000822993"/>
    </source>
</evidence>
<dbReference type="InterPro" id="IPR036249">
    <property type="entry name" value="Thioredoxin-like_sf"/>
</dbReference>